<dbReference type="RefSeq" id="WP_261497687.1">
    <property type="nucleotide sequence ID" value="NZ_JAOCQF010000006.1"/>
</dbReference>
<name>A0ABT2NSI1_9RHOB</name>
<dbReference type="EMBL" id="JAOCQF010000006">
    <property type="protein sequence ID" value="MCT8331681.1"/>
    <property type="molecule type" value="Genomic_DNA"/>
</dbReference>
<evidence type="ECO:0000259" key="1">
    <source>
        <dbReference type="PROSITE" id="PS51736"/>
    </source>
</evidence>
<dbReference type="CDD" id="cd00338">
    <property type="entry name" value="Ser_Recombinase"/>
    <property type="match status" value="1"/>
</dbReference>
<dbReference type="Pfam" id="PF13408">
    <property type="entry name" value="Zn_ribbon_recom"/>
    <property type="match status" value="1"/>
</dbReference>
<dbReference type="Proteomes" id="UP001205601">
    <property type="component" value="Unassembled WGS sequence"/>
</dbReference>
<dbReference type="SMART" id="SM00857">
    <property type="entry name" value="Resolvase"/>
    <property type="match status" value="1"/>
</dbReference>
<keyword evidence="4" id="KW-1185">Reference proteome</keyword>
<dbReference type="InterPro" id="IPR006119">
    <property type="entry name" value="Resolv_N"/>
</dbReference>
<reference evidence="4" key="1">
    <citation type="submission" date="2023-07" db="EMBL/GenBank/DDBJ databases">
        <title>Defluviimonas sediminis sp. nov., isolated from mangrove sediment.</title>
        <authorList>
            <person name="Liu L."/>
            <person name="Li J."/>
            <person name="Huang Y."/>
            <person name="Pan J."/>
            <person name="Li M."/>
        </authorList>
    </citation>
    <scope>NUCLEOTIDE SEQUENCE [LARGE SCALE GENOMIC DNA]</scope>
    <source>
        <strain evidence="4">FT324</strain>
    </source>
</reference>
<sequence length="540" mass="58856">MRVGIYARYSSDLQSAASIEDQVRVCRERIAREGWVLVETYADYAVSGGSMRARPGLQALMAAARAGEVDLVLAEALDRLSRDQEDIAGIFKRLTHGGVRLVTLSEGEISELHIGLKGTMNALYLKDLAQKTRRGLRGRVEAGMSGGGNSYGYRVVRRLLADGTPVKGEREIESAEAAVVQRIFREYTCGLSPRQIAARLNAEGIPGPRGGTWTPSTIHGSRQRRNGILNNEMYVGRLVWNRQRFAKDPDTGKRVSRLNPREEWVVTEVPALRLIDDDVFAKAQGQKARYAGWAGNKRQVKKRVFTGLVTCACCGGAMTTNRDRYYCAARRDRGTCKATHGIAVAELEGRVLDGLARLLVGNEAALAAFTEEFERELARLATERRTAGDAQRRQIVEVERGIARCMEFILSGDGAPGAVRGTLMELEARKSRLEAELRAATSGFPKVTIHPNLPDLYRRRVGALSELLADEATRAEAMEALRGLVTRIAVGPTETRGLCTVTIHGGLAGILAFCADPAKSAGSTEFLVAGAGFEPAAFRL</sequence>
<proteinExistence type="predicted"/>
<organism evidence="3 4">
    <name type="scientific">Albidovulum sediminis</name>
    <dbReference type="NCBI Taxonomy" id="3066345"/>
    <lineage>
        <taxon>Bacteria</taxon>
        <taxon>Pseudomonadati</taxon>
        <taxon>Pseudomonadota</taxon>
        <taxon>Alphaproteobacteria</taxon>
        <taxon>Rhodobacterales</taxon>
        <taxon>Paracoccaceae</taxon>
        <taxon>Albidovulum</taxon>
    </lineage>
</organism>
<dbReference type="Pfam" id="PF07508">
    <property type="entry name" value="Recombinase"/>
    <property type="match status" value="1"/>
</dbReference>
<dbReference type="Pfam" id="PF00239">
    <property type="entry name" value="Resolvase"/>
    <property type="match status" value="1"/>
</dbReference>
<protein>
    <submittedName>
        <fullName evidence="3">Recombinase family protein</fullName>
    </submittedName>
</protein>
<dbReference type="InterPro" id="IPR050639">
    <property type="entry name" value="SSR_resolvase"/>
</dbReference>
<evidence type="ECO:0000313" key="3">
    <source>
        <dbReference type="EMBL" id="MCT8331681.1"/>
    </source>
</evidence>
<dbReference type="InterPro" id="IPR038109">
    <property type="entry name" value="DNA_bind_recomb_sf"/>
</dbReference>
<dbReference type="PROSITE" id="PS51737">
    <property type="entry name" value="RECOMBINASE_DNA_BIND"/>
    <property type="match status" value="1"/>
</dbReference>
<accession>A0ABT2NSI1</accession>
<dbReference type="PROSITE" id="PS51736">
    <property type="entry name" value="RECOMBINASES_3"/>
    <property type="match status" value="1"/>
</dbReference>
<dbReference type="InterPro" id="IPR036162">
    <property type="entry name" value="Resolvase-like_N_sf"/>
</dbReference>
<dbReference type="InterPro" id="IPR025827">
    <property type="entry name" value="Zn_ribbon_recom_dom"/>
</dbReference>
<dbReference type="Gene3D" id="3.90.1750.20">
    <property type="entry name" value="Putative Large Serine Recombinase, Chain B, Domain 2"/>
    <property type="match status" value="1"/>
</dbReference>
<dbReference type="Gene3D" id="3.40.50.1390">
    <property type="entry name" value="Resolvase, N-terminal catalytic domain"/>
    <property type="match status" value="1"/>
</dbReference>
<comment type="caution">
    <text evidence="3">The sequence shown here is derived from an EMBL/GenBank/DDBJ whole genome shotgun (WGS) entry which is preliminary data.</text>
</comment>
<evidence type="ECO:0000313" key="4">
    <source>
        <dbReference type="Proteomes" id="UP001205601"/>
    </source>
</evidence>
<dbReference type="SUPFAM" id="SSF53041">
    <property type="entry name" value="Resolvase-like"/>
    <property type="match status" value="1"/>
</dbReference>
<dbReference type="PANTHER" id="PTHR30461">
    <property type="entry name" value="DNA-INVERTASE FROM LAMBDOID PROPHAGE"/>
    <property type="match status" value="1"/>
</dbReference>
<dbReference type="InterPro" id="IPR011109">
    <property type="entry name" value="DNA_bind_recombinase_dom"/>
</dbReference>
<evidence type="ECO:0000259" key="2">
    <source>
        <dbReference type="PROSITE" id="PS51737"/>
    </source>
</evidence>
<feature type="domain" description="Resolvase/invertase-type recombinase catalytic" evidence="1">
    <location>
        <begin position="2"/>
        <end position="151"/>
    </location>
</feature>
<feature type="domain" description="Recombinase" evidence="2">
    <location>
        <begin position="150"/>
        <end position="294"/>
    </location>
</feature>
<gene>
    <name evidence="3" type="ORF">N5I32_19370</name>
</gene>
<dbReference type="PANTHER" id="PTHR30461:SF23">
    <property type="entry name" value="DNA RECOMBINASE-RELATED"/>
    <property type="match status" value="1"/>
</dbReference>